<feature type="compositionally biased region" description="Basic and acidic residues" evidence="1">
    <location>
        <begin position="129"/>
        <end position="140"/>
    </location>
</feature>
<feature type="compositionally biased region" description="Low complexity" evidence="1">
    <location>
        <begin position="108"/>
        <end position="117"/>
    </location>
</feature>
<name>A0AA43QRN1_9LECA</name>
<evidence type="ECO:0000256" key="1">
    <source>
        <dbReference type="SAM" id="MobiDB-lite"/>
    </source>
</evidence>
<feature type="compositionally biased region" description="Basic and acidic residues" evidence="1">
    <location>
        <begin position="177"/>
        <end position="196"/>
    </location>
</feature>
<keyword evidence="3" id="KW-1185">Reference proteome</keyword>
<comment type="caution">
    <text evidence="2">The sequence shown here is derived from an EMBL/GenBank/DDBJ whole genome shotgun (WGS) entry which is preliminary data.</text>
</comment>
<evidence type="ECO:0000313" key="2">
    <source>
        <dbReference type="EMBL" id="MDI1489638.1"/>
    </source>
</evidence>
<feature type="compositionally biased region" description="Polar residues" evidence="1">
    <location>
        <begin position="290"/>
        <end position="301"/>
    </location>
</feature>
<sequence>MDDLEQEFGPTSSVTLSNTAPSSSSHHQDVRRLDNNKTSPKAAPDKLAFFAHHPSTSSVDRPVAVSAMSSVTDPSERSEPQYIRRFGHRHAPTPVVSHNLPTEDTSEEASPSSPTSSVDIITEATTRPSDARPSADDRLIDTASDTSEVESNHHDTSDDAVAGQGQLSSNTESIDSDPQKYHPAEAHTIDQPREGSPKMNDGLGHIEQPANPSLRSERPDEAEENEGDDEDDENDDNNYNPANNRFYTPSNRQTKPLSGDDSHSSEAEPKTTHSAVRPTSQQPVRHPTSGLHQQSQSQFPDTGNLARKLQAWREQDTDRYNEFIAMVENQCRLQEDKKRLMTENRDLRLEVAHLRSIINGNDLEHPIDTTSENPSSRNISHLDSPTGHHHLDSPTGHRRLDSSNDYHLDDSYGGDASFEYDPNVPRPAFDDHSYASNANIPHVRNKWQSKEDKKALRIGTKVDDWQEVSRRKNGGGSTRNPRLNGPNLGAYNNKTSPMRNIKALLYDAEGLRVDPPPPKPQDPASLHKIWNMNNEQRFCHSDIRGR</sequence>
<feature type="compositionally biased region" description="Polar residues" evidence="1">
    <location>
        <begin position="368"/>
        <end position="383"/>
    </location>
</feature>
<feature type="compositionally biased region" description="Acidic residues" evidence="1">
    <location>
        <begin position="220"/>
        <end position="236"/>
    </location>
</feature>
<reference evidence="2" key="1">
    <citation type="journal article" date="2023" name="Genome Biol. Evol.">
        <title>First Whole Genome Sequence and Flow Cytometry Genome Size Data for the Lichen-Forming Fungus Ramalina farinacea (Ascomycota).</title>
        <authorList>
            <person name="Llewellyn T."/>
            <person name="Mian S."/>
            <person name="Hill R."/>
            <person name="Leitch I.J."/>
            <person name="Gaya E."/>
        </authorList>
    </citation>
    <scope>NUCLEOTIDE SEQUENCE</scope>
    <source>
        <strain evidence="2">LIQ254RAFAR</strain>
    </source>
</reference>
<dbReference type="AlphaFoldDB" id="A0AA43QRN1"/>
<evidence type="ECO:0000313" key="3">
    <source>
        <dbReference type="Proteomes" id="UP001161017"/>
    </source>
</evidence>
<organism evidence="2 3">
    <name type="scientific">Ramalina farinacea</name>
    <dbReference type="NCBI Taxonomy" id="258253"/>
    <lineage>
        <taxon>Eukaryota</taxon>
        <taxon>Fungi</taxon>
        <taxon>Dikarya</taxon>
        <taxon>Ascomycota</taxon>
        <taxon>Pezizomycotina</taxon>
        <taxon>Lecanoromycetes</taxon>
        <taxon>OSLEUM clade</taxon>
        <taxon>Lecanoromycetidae</taxon>
        <taxon>Lecanorales</taxon>
        <taxon>Lecanorineae</taxon>
        <taxon>Ramalinaceae</taxon>
        <taxon>Ramalina</taxon>
    </lineage>
</organism>
<gene>
    <name evidence="2" type="ORF">OHK93_000835</name>
</gene>
<feature type="compositionally biased region" description="Basic and acidic residues" evidence="1">
    <location>
        <begin position="258"/>
        <end position="271"/>
    </location>
</feature>
<feature type="compositionally biased region" description="Polar residues" evidence="1">
    <location>
        <begin position="9"/>
        <end position="25"/>
    </location>
</feature>
<feature type="compositionally biased region" description="Basic and acidic residues" evidence="1">
    <location>
        <begin position="26"/>
        <end position="35"/>
    </location>
</feature>
<feature type="compositionally biased region" description="Polar residues" evidence="1">
    <location>
        <begin position="245"/>
        <end position="256"/>
    </location>
</feature>
<dbReference type="Proteomes" id="UP001161017">
    <property type="component" value="Unassembled WGS sequence"/>
</dbReference>
<accession>A0AA43QRN1</accession>
<dbReference type="EMBL" id="JAPUFD010000010">
    <property type="protein sequence ID" value="MDI1489638.1"/>
    <property type="molecule type" value="Genomic_DNA"/>
</dbReference>
<proteinExistence type="predicted"/>
<feature type="region of interest" description="Disordered" evidence="1">
    <location>
        <begin position="1"/>
        <end position="303"/>
    </location>
</feature>
<feature type="region of interest" description="Disordered" evidence="1">
    <location>
        <begin position="465"/>
        <end position="495"/>
    </location>
</feature>
<protein>
    <submittedName>
        <fullName evidence="2">Uncharacterized protein</fullName>
    </submittedName>
</protein>
<feature type="compositionally biased region" description="Basic and acidic residues" evidence="1">
    <location>
        <begin position="398"/>
        <end position="410"/>
    </location>
</feature>
<feature type="compositionally biased region" description="Polar residues" evidence="1">
    <location>
        <begin position="272"/>
        <end position="283"/>
    </location>
</feature>
<feature type="region of interest" description="Disordered" evidence="1">
    <location>
        <begin position="362"/>
        <end position="435"/>
    </location>
</feature>